<accession>A0A059UV04</accession>
<dbReference type="EMBL" id="RJAI01000089">
    <property type="protein sequence ID" value="RNF80046.1"/>
    <property type="molecule type" value="Genomic_DNA"/>
</dbReference>
<dbReference type="KEGG" id="ppud:DW66_3976"/>
<dbReference type="GO" id="GO:0003677">
    <property type="term" value="F:DNA binding"/>
    <property type="evidence" value="ECO:0007669"/>
    <property type="project" value="InterPro"/>
</dbReference>
<reference evidence="3 5" key="2">
    <citation type="submission" date="2018-10" db="EMBL/GenBank/DDBJ databases">
        <title>An outbreak of IMP-63 producing strain in France.</title>
        <authorList>
            <person name="Bour M."/>
            <person name="Liapis E."/>
            <person name="Plesiat P."/>
        </authorList>
    </citation>
    <scope>NUCLEOTIDE SEQUENCE [LARGE SCALE GENOMIC DNA]</scope>
    <source>
        <strain evidence="3 5">12917</strain>
    </source>
</reference>
<dbReference type="GO" id="GO:0045892">
    <property type="term" value="P:negative regulation of DNA-templated transcription"/>
    <property type="evidence" value="ECO:0007669"/>
    <property type="project" value="InterPro"/>
</dbReference>
<sequence length="130" mass="14531">MSTHVLASVLTRLKLLTATESDAELSRALSISPQTLSSWKVRDSIPYSLCIDIARQYACSLDWLLLGEPERHRAGLDDEGWEQDMLARLRTLSLADRQAVLLLVQDKQRIQQLERQLSALTSRSPNAASG</sequence>
<proteinExistence type="predicted"/>
<dbReference type="Pfam" id="PF07022">
    <property type="entry name" value="Phage_CI_repr"/>
    <property type="match status" value="1"/>
</dbReference>
<dbReference type="Gene3D" id="1.10.260.40">
    <property type="entry name" value="lambda repressor-like DNA-binding domains"/>
    <property type="match status" value="1"/>
</dbReference>
<name>A0A059UV04_PSEPU</name>
<dbReference type="Proteomes" id="UP000050437">
    <property type="component" value="Unassembled WGS sequence"/>
</dbReference>
<reference evidence="2 4" key="1">
    <citation type="submission" date="2015-10" db="EMBL/GenBank/DDBJ databases">
        <title>Pseudomonas putida clinical strains.</title>
        <authorList>
            <person name="Molina L."/>
            <person name="Udaondo Z."/>
        </authorList>
    </citation>
    <scope>NUCLEOTIDE SEQUENCE [LARGE SCALE GENOMIC DNA]</scope>
    <source>
        <strain evidence="2 4">HB13667</strain>
    </source>
</reference>
<dbReference type="GeneID" id="97169084"/>
<evidence type="ECO:0000259" key="1">
    <source>
        <dbReference type="Pfam" id="PF07022"/>
    </source>
</evidence>
<dbReference type="OrthoDB" id="7012374at2"/>
<evidence type="ECO:0000313" key="5">
    <source>
        <dbReference type="Proteomes" id="UP000278162"/>
    </source>
</evidence>
<dbReference type="AlphaFoldDB" id="A0A059UV04"/>
<dbReference type="InterPro" id="IPR010744">
    <property type="entry name" value="Phage_CI_N"/>
</dbReference>
<feature type="domain" description="Bacteriophage CI repressor N-terminal" evidence="1">
    <location>
        <begin position="9"/>
        <end position="68"/>
    </location>
</feature>
<evidence type="ECO:0000313" key="4">
    <source>
        <dbReference type="Proteomes" id="UP000050437"/>
    </source>
</evidence>
<dbReference type="Proteomes" id="UP000278162">
    <property type="component" value="Unassembled WGS sequence"/>
</dbReference>
<dbReference type="InterPro" id="IPR010982">
    <property type="entry name" value="Lambda_DNA-bd_dom_sf"/>
</dbReference>
<dbReference type="SUPFAM" id="SSF47413">
    <property type="entry name" value="lambda repressor-like DNA-binding domains"/>
    <property type="match status" value="1"/>
</dbReference>
<comment type="caution">
    <text evidence="2">The sequence shown here is derived from an EMBL/GenBank/DDBJ whole genome shotgun (WGS) entry which is preliminary data.</text>
</comment>
<dbReference type="PATRIC" id="fig|303.167.peg.4195"/>
<evidence type="ECO:0000313" key="2">
    <source>
        <dbReference type="EMBL" id="KPM66472.1"/>
    </source>
</evidence>
<dbReference type="RefSeq" id="WP_003261013.1">
    <property type="nucleotide sequence ID" value="NZ_CP007620.1"/>
</dbReference>
<dbReference type="EMBL" id="LKKS01000054">
    <property type="protein sequence ID" value="KPM66472.1"/>
    <property type="molecule type" value="Genomic_DNA"/>
</dbReference>
<evidence type="ECO:0000313" key="3">
    <source>
        <dbReference type="EMBL" id="RNF80046.1"/>
    </source>
</evidence>
<gene>
    <name evidence="3" type="ORF">EFK07_28070</name>
    <name evidence="2" type="ORF">HB13667_08820</name>
</gene>
<organism evidence="2 4">
    <name type="scientific">Pseudomonas putida</name>
    <name type="common">Arthrobacter siderocapsulatus</name>
    <dbReference type="NCBI Taxonomy" id="303"/>
    <lineage>
        <taxon>Bacteria</taxon>
        <taxon>Pseudomonadati</taxon>
        <taxon>Pseudomonadota</taxon>
        <taxon>Gammaproteobacteria</taxon>
        <taxon>Pseudomonadales</taxon>
        <taxon>Pseudomonadaceae</taxon>
        <taxon>Pseudomonas</taxon>
    </lineage>
</organism>
<protein>
    <submittedName>
        <fullName evidence="2">Transcriptional regulator</fullName>
    </submittedName>
</protein>